<comment type="subcellular location">
    <subcellularLocation>
        <location evidence="6">Cytoplasm</location>
    </subcellularLocation>
</comment>
<keyword evidence="4 6" id="KW-0378">Hydrolase</keyword>
<dbReference type="Proteomes" id="UP000182719">
    <property type="component" value="Unassembled WGS sequence"/>
</dbReference>
<evidence type="ECO:0000256" key="2">
    <source>
        <dbReference type="ARBA" id="ARBA00022490"/>
    </source>
</evidence>
<dbReference type="SUPFAM" id="SSF116842">
    <property type="entry name" value="XseB-like"/>
    <property type="match status" value="1"/>
</dbReference>
<comment type="function">
    <text evidence="6">Bidirectionally degrades single-stranded DNA into large acid-insoluble oligonucleotides, which are then degraded further into small acid-soluble oligonucleotides.</text>
</comment>
<dbReference type="PANTHER" id="PTHR34137:SF1">
    <property type="entry name" value="EXODEOXYRIBONUCLEASE 7 SMALL SUBUNIT"/>
    <property type="match status" value="1"/>
</dbReference>
<evidence type="ECO:0000313" key="8">
    <source>
        <dbReference type="EMBL" id="SEM08121.1"/>
    </source>
</evidence>
<protein>
    <recommendedName>
        <fullName evidence="6">Exodeoxyribonuclease 7 small subunit</fullName>
        <ecNumber evidence="6">3.1.11.6</ecNumber>
    </recommendedName>
    <alternativeName>
        <fullName evidence="6">Exodeoxyribonuclease VII small subunit</fullName>
        <shortName evidence="6">Exonuclease VII small subunit</shortName>
    </alternativeName>
</protein>
<dbReference type="GO" id="GO:0005829">
    <property type="term" value="C:cytosol"/>
    <property type="evidence" value="ECO:0007669"/>
    <property type="project" value="TreeGrafter"/>
</dbReference>
<dbReference type="HAMAP" id="MF_00337">
    <property type="entry name" value="Exonuc_7_S"/>
    <property type="match status" value="1"/>
</dbReference>
<keyword evidence="5 6" id="KW-0269">Exonuclease</keyword>
<dbReference type="InterPro" id="IPR003761">
    <property type="entry name" value="Exonuc_VII_S"/>
</dbReference>
<keyword evidence="9" id="KW-1185">Reference proteome</keyword>
<evidence type="ECO:0000256" key="6">
    <source>
        <dbReference type="HAMAP-Rule" id="MF_00337"/>
    </source>
</evidence>
<evidence type="ECO:0000256" key="5">
    <source>
        <dbReference type="ARBA" id="ARBA00022839"/>
    </source>
</evidence>
<dbReference type="EMBL" id="FOAP01000011">
    <property type="protein sequence ID" value="SEM08121.1"/>
    <property type="molecule type" value="Genomic_DNA"/>
</dbReference>
<evidence type="ECO:0000256" key="1">
    <source>
        <dbReference type="ARBA" id="ARBA00009998"/>
    </source>
</evidence>
<comment type="catalytic activity">
    <reaction evidence="6">
        <text>Exonucleolytic cleavage in either 5'- to 3'- or 3'- to 5'-direction to yield nucleoside 5'-phosphates.</text>
        <dbReference type="EC" id="3.1.11.6"/>
    </reaction>
</comment>
<gene>
    <name evidence="6" type="primary">xseB</name>
    <name evidence="8" type="ORF">SAMN05444354_11186</name>
</gene>
<accession>A0A1H7VFR3</accession>
<dbReference type="PANTHER" id="PTHR34137">
    <property type="entry name" value="EXODEOXYRIBONUCLEASE 7 SMALL SUBUNIT"/>
    <property type="match status" value="1"/>
</dbReference>
<dbReference type="GO" id="GO:0006308">
    <property type="term" value="P:DNA catabolic process"/>
    <property type="evidence" value="ECO:0007669"/>
    <property type="project" value="UniProtKB-UniRule"/>
</dbReference>
<dbReference type="GO" id="GO:0009318">
    <property type="term" value="C:exodeoxyribonuclease VII complex"/>
    <property type="evidence" value="ECO:0007669"/>
    <property type="project" value="UniProtKB-UniRule"/>
</dbReference>
<keyword evidence="3 6" id="KW-0540">Nuclease</keyword>
<name>A0A1H7VFR3_STIAU</name>
<evidence type="ECO:0000256" key="3">
    <source>
        <dbReference type="ARBA" id="ARBA00022722"/>
    </source>
</evidence>
<evidence type="ECO:0000313" key="9">
    <source>
        <dbReference type="Proteomes" id="UP000182719"/>
    </source>
</evidence>
<reference evidence="9" key="1">
    <citation type="submission" date="2016-10" db="EMBL/GenBank/DDBJ databases">
        <authorList>
            <person name="Varghese N."/>
            <person name="Submissions S."/>
        </authorList>
    </citation>
    <scope>NUCLEOTIDE SEQUENCE [LARGE SCALE GENOMIC DNA]</scope>
    <source>
        <strain evidence="9">DSM 17044</strain>
    </source>
</reference>
<dbReference type="AlphaFoldDB" id="A0A1H7VFR3"/>
<dbReference type="NCBIfam" id="TIGR01280">
    <property type="entry name" value="xseB"/>
    <property type="match status" value="1"/>
</dbReference>
<comment type="subunit">
    <text evidence="6">Heterooligomer composed of large and small subunits.</text>
</comment>
<sequence>MVEESDVAKSKVVEEPAPEQYGDVVSRLEEMVVKLEGGSLSLEESLKAFEEGIRLVRRGEKLLNEAEQRIEQLLVDEEGRDTVAPLAAAARPVSAAVPKSSAAKSPPEDDVPF</sequence>
<feature type="region of interest" description="Disordered" evidence="7">
    <location>
        <begin position="90"/>
        <end position="113"/>
    </location>
</feature>
<feature type="compositionally biased region" description="Low complexity" evidence="7">
    <location>
        <begin position="90"/>
        <end position="105"/>
    </location>
</feature>
<organism evidence="8 9">
    <name type="scientific">Stigmatella aurantiaca</name>
    <dbReference type="NCBI Taxonomy" id="41"/>
    <lineage>
        <taxon>Bacteria</taxon>
        <taxon>Pseudomonadati</taxon>
        <taxon>Myxococcota</taxon>
        <taxon>Myxococcia</taxon>
        <taxon>Myxococcales</taxon>
        <taxon>Cystobacterineae</taxon>
        <taxon>Archangiaceae</taxon>
        <taxon>Stigmatella</taxon>
    </lineage>
</organism>
<keyword evidence="2 6" id="KW-0963">Cytoplasm</keyword>
<evidence type="ECO:0000256" key="7">
    <source>
        <dbReference type="SAM" id="MobiDB-lite"/>
    </source>
</evidence>
<evidence type="ECO:0000256" key="4">
    <source>
        <dbReference type="ARBA" id="ARBA00022801"/>
    </source>
</evidence>
<proteinExistence type="inferred from homology"/>
<dbReference type="InterPro" id="IPR037004">
    <property type="entry name" value="Exonuc_VII_ssu_sf"/>
</dbReference>
<dbReference type="Gene3D" id="1.10.287.1040">
    <property type="entry name" value="Exonuclease VII, small subunit"/>
    <property type="match status" value="1"/>
</dbReference>
<dbReference type="EC" id="3.1.11.6" evidence="6"/>
<comment type="similarity">
    <text evidence="1 6">Belongs to the XseB family.</text>
</comment>
<dbReference type="Pfam" id="PF02609">
    <property type="entry name" value="Exonuc_VII_S"/>
    <property type="match status" value="1"/>
</dbReference>
<dbReference type="GO" id="GO:0008855">
    <property type="term" value="F:exodeoxyribonuclease VII activity"/>
    <property type="evidence" value="ECO:0007669"/>
    <property type="project" value="UniProtKB-UniRule"/>
</dbReference>